<name>A0AAE4AT61_9HYPH</name>
<dbReference type="AlphaFoldDB" id="A0AAE4AT61"/>
<gene>
    <name evidence="3" type="ORF">J2S73_002294</name>
</gene>
<evidence type="ECO:0000313" key="4">
    <source>
        <dbReference type="Proteomes" id="UP001229244"/>
    </source>
</evidence>
<keyword evidence="2" id="KW-0472">Membrane</keyword>
<protein>
    <submittedName>
        <fullName evidence="3">Uncharacterized protein</fullName>
    </submittedName>
</protein>
<dbReference type="RefSeq" id="WP_306885667.1">
    <property type="nucleotide sequence ID" value="NZ_JAUSUL010000002.1"/>
</dbReference>
<feature type="compositionally biased region" description="Basic and acidic residues" evidence="1">
    <location>
        <begin position="47"/>
        <end position="66"/>
    </location>
</feature>
<sequence length="175" mass="18846">MMYSTSYSADRFRYSAGGTASKPVQLAHRAGAFLGLRHNCDANHWSEARRVPSSDHRSQKVSREGGKGQGQMIAHRFTTRLIAASAAVAFTAIAVSAGVSSSSVTSTPKTDRFQTVTQGLCADQSWPNISPGCVNWKSDRQAAGKVRFVTRVTTDEANATTTLNRVPASQQLAQR</sequence>
<keyword evidence="4" id="KW-1185">Reference proteome</keyword>
<dbReference type="Proteomes" id="UP001229244">
    <property type="component" value="Unassembled WGS sequence"/>
</dbReference>
<organism evidence="3 4">
    <name type="scientific">Amorphus orientalis</name>
    <dbReference type="NCBI Taxonomy" id="649198"/>
    <lineage>
        <taxon>Bacteria</taxon>
        <taxon>Pseudomonadati</taxon>
        <taxon>Pseudomonadota</taxon>
        <taxon>Alphaproteobacteria</taxon>
        <taxon>Hyphomicrobiales</taxon>
        <taxon>Amorphaceae</taxon>
        <taxon>Amorphus</taxon>
    </lineage>
</organism>
<reference evidence="3" key="1">
    <citation type="submission" date="2023-07" db="EMBL/GenBank/DDBJ databases">
        <title>Genomic Encyclopedia of Type Strains, Phase IV (KMG-IV): sequencing the most valuable type-strain genomes for metagenomic binning, comparative biology and taxonomic classification.</title>
        <authorList>
            <person name="Goeker M."/>
        </authorList>
    </citation>
    <scope>NUCLEOTIDE SEQUENCE</scope>
    <source>
        <strain evidence="3">DSM 21202</strain>
    </source>
</reference>
<evidence type="ECO:0000256" key="1">
    <source>
        <dbReference type="SAM" id="MobiDB-lite"/>
    </source>
</evidence>
<keyword evidence="2" id="KW-0812">Transmembrane</keyword>
<comment type="caution">
    <text evidence="3">The sequence shown here is derived from an EMBL/GenBank/DDBJ whole genome shotgun (WGS) entry which is preliminary data.</text>
</comment>
<keyword evidence="2" id="KW-1133">Transmembrane helix</keyword>
<evidence type="ECO:0000256" key="2">
    <source>
        <dbReference type="SAM" id="Phobius"/>
    </source>
</evidence>
<accession>A0AAE4AT61</accession>
<proteinExistence type="predicted"/>
<dbReference type="EMBL" id="JAUSUL010000002">
    <property type="protein sequence ID" value="MDQ0315837.1"/>
    <property type="molecule type" value="Genomic_DNA"/>
</dbReference>
<evidence type="ECO:0000313" key="3">
    <source>
        <dbReference type="EMBL" id="MDQ0315837.1"/>
    </source>
</evidence>
<feature type="transmembrane region" description="Helical" evidence="2">
    <location>
        <begin position="81"/>
        <end position="99"/>
    </location>
</feature>
<feature type="region of interest" description="Disordered" evidence="1">
    <location>
        <begin position="47"/>
        <end position="70"/>
    </location>
</feature>